<proteinExistence type="predicted"/>
<evidence type="ECO:0000313" key="3">
    <source>
        <dbReference type="Proteomes" id="UP000265520"/>
    </source>
</evidence>
<dbReference type="Proteomes" id="UP000265520">
    <property type="component" value="Unassembled WGS sequence"/>
</dbReference>
<evidence type="ECO:0000313" key="2">
    <source>
        <dbReference type="EMBL" id="MCI80985.1"/>
    </source>
</evidence>
<dbReference type="EMBL" id="LXQA011007893">
    <property type="protein sequence ID" value="MCI80985.1"/>
    <property type="molecule type" value="Genomic_DNA"/>
</dbReference>
<accession>A0A392V203</accession>
<feature type="non-terminal residue" evidence="2">
    <location>
        <position position="1"/>
    </location>
</feature>
<keyword evidence="3" id="KW-1185">Reference proteome</keyword>
<evidence type="ECO:0000256" key="1">
    <source>
        <dbReference type="SAM" id="MobiDB-lite"/>
    </source>
</evidence>
<protein>
    <submittedName>
        <fullName evidence="2">Uncharacterized protein</fullName>
    </submittedName>
</protein>
<organism evidence="2 3">
    <name type="scientific">Trifolium medium</name>
    <dbReference type="NCBI Taxonomy" id="97028"/>
    <lineage>
        <taxon>Eukaryota</taxon>
        <taxon>Viridiplantae</taxon>
        <taxon>Streptophyta</taxon>
        <taxon>Embryophyta</taxon>
        <taxon>Tracheophyta</taxon>
        <taxon>Spermatophyta</taxon>
        <taxon>Magnoliopsida</taxon>
        <taxon>eudicotyledons</taxon>
        <taxon>Gunneridae</taxon>
        <taxon>Pentapetalae</taxon>
        <taxon>rosids</taxon>
        <taxon>fabids</taxon>
        <taxon>Fabales</taxon>
        <taxon>Fabaceae</taxon>
        <taxon>Papilionoideae</taxon>
        <taxon>50 kb inversion clade</taxon>
        <taxon>NPAAA clade</taxon>
        <taxon>Hologalegina</taxon>
        <taxon>IRL clade</taxon>
        <taxon>Trifolieae</taxon>
        <taxon>Trifolium</taxon>
    </lineage>
</organism>
<dbReference type="AlphaFoldDB" id="A0A392V203"/>
<sequence length="73" mass="8227">NYRNRLRRTPGRIILGSRMSRGTLFRYTRNTGMTFPRICSRRLVPPRIGRFASPTFPSGSAPRGAGALSQCTR</sequence>
<name>A0A392V203_9FABA</name>
<reference evidence="2 3" key="1">
    <citation type="journal article" date="2018" name="Front. Plant Sci.">
        <title>Red Clover (Trifolium pratense) and Zigzag Clover (T. medium) - A Picture of Genomic Similarities and Differences.</title>
        <authorList>
            <person name="Dluhosova J."/>
            <person name="Istvanek J."/>
            <person name="Nedelnik J."/>
            <person name="Repkova J."/>
        </authorList>
    </citation>
    <scope>NUCLEOTIDE SEQUENCE [LARGE SCALE GENOMIC DNA]</scope>
    <source>
        <strain evidence="3">cv. 10/8</strain>
        <tissue evidence="2">Leaf</tissue>
    </source>
</reference>
<feature type="region of interest" description="Disordered" evidence="1">
    <location>
        <begin position="50"/>
        <end position="73"/>
    </location>
</feature>
<comment type="caution">
    <text evidence="2">The sequence shown here is derived from an EMBL/GenBank/DDBJ whole genome shotgun (WGS) entry which is preliminary data.</text>
</comment>